<dbReference type="GO" id="GO:0009279">
    <property type="term" value="C:cell outer membrane"/>
    <property type="evidence" value="ECO:0007669"/>
    <property type="project" value="UniProtKB-SubCell"/>
</dbReference>
<evidence type="ECO:0000256" key="2">
    <source>
        <dbReference type="ARBA" id="ARBA00022448"/>
    </source>
</evidence>
<evidence type="ECO:0000256" key="6">
    <source>
        <dbReference type="ARBA" id="ARBA00023237"/>
    </source>
</evidence>
<feature type="region of interest" description="Disordered" evidence="8">
    <location>
        <begin position="1124"/>
        <end position="1145"/>
    </location>
</feature>
<evidence type="ECO:0000313" key="11">
    <source>
        <dbReference type="Proteomes" id="UP000627292"/>
    </source>
</evidence>
<sequence length="1164" mass="127577">MGITTGFSQSVTYSSKNASVEDIISTVKQQAGYVFFYKKKTLKDARRVSIAADHVPVRDFLTLAFKEQPFTWSIEDQTVVLENPAADASATVAKAAAAAVQGPLKVRVADSTGKPMPGASVAVKKTGKSFLTNAEGVVTLGAGTGDVLVITYIGYDQQEITVTADLLQRNTLEVHLLQKSSVLNDVIVVGYGTQRRSDVTGSLTRITAATIQERPVTNLAQALQGKAPGMNVATNIRPGEVPAIRIRGTRSANASNDPLYVVDGVPIVSALGVSSFSINDLNPNDIASVEVLKDASATAIYGSRGANGVILVTTKKATKGRVSLNLNSTVSVDSYHQLTDRMNAGEYIDQLRYALINGRRYQPGNPTDLTVAPKAWYADPHLDSLNFSASGVTDNFSELLAATMKGYEWNPNGTVRTRATTAEEKALGWPDQIPVYNSGRIPTFDWLDAATRRGITHNYQIALSSGTEATRLYMSLGYNKQQGVQKDQDFERFTLNLNGDITALKWFTLGASLIASLNKQNFGVNANQSNSGPKDLYGRAYSMLPWAFPTDSMGAFIRNPGGGLSVWNPLIDINQALNERRSSSIMANLYSEIRFTPWLKYRINFGAQMRNFRNGSWTGPTVTPYLSAKANTAGYARDENFSWVVENLLYFDKTFAGKHNIGVTLLQSSQKSRRENTSTSVGGVAIPLSHWYDLGSNTQGNPGIGTGFTQNTLSSYMARVNYGLLNKYLLTASGRFDGSSVLSPANKWEFFPSFALAWKMQEEKFLSHIDWINELKPRIGYGVTGNSSVGPYTTTGPLTRSNYAWGNAPAIGFMPSSVKNPDLSWEKTAQLNLGVDFSLLSNRISGSLEYYVQNTSDLLFSRGLPAVSGYVTKVMNIGQSRNRGVEISINTVNIKTKDFSWTTDLNWSRNKEEIVELLNGKQDILASRLFIGQPWQVFYQLQDAGIWGSDSKELEEMAKFKTIGGLDFKPGTVKVVDQNGDYKISAEDYVLRGNPRPRWYGGITNTFTYKGFSLSSFMYVRVGQTYFGGVPGVFGRNEKDVWSFNNQSGRWPLPVLGATGITNITAAKQYNDGSFAVVRNISLTYDLPVKLISRAKIKNVQLNVQVLNPFLFGGDVVKMGINPDDETNWSDQSQPDSFTTNPSGGMNNNTILPRSWVFGLRVAL</sequence>
<dbReference type="Gene3D" id="2.170.130.10">
    <property type="entry name" value="TonB-dependent receptor, plug domain"/>
    <property type="match status" value="1"/>
</dbReference>
<evidence type="ECO:0000256" key="8">
    <source>
        <dbReference type="SAM" id="MobiDB-lite"/>
    </source>
</evidence>
<evidence type="ECO:0000256" key="4">
    <source>
        <dbReference type="ARBA" id="ARBA00022692"/>
    </source>
</evidence>
<comment type="caution">
    <text evidence="10">The sequence shown here is derived from an EMBL/GenBank/DDBJ whole genome shotgun (WGS) entry which is preliminary data.</text>
</comment>
<dbReference type="SUPFAM" id="SSF49464">
    <property type="entry name" value="Carboxypeptidase regulatory domain-like"/>
    <property type="match status" value="1"/>
</dbReference>
<dbReference type="SUPFAM" id="SSF56935">
    <property type="entry name" value="Porins"/>
    <property type="match status" value="1"/>
</dbReference>
<evidence type="ECO:0000256" key="5">
    <source>
        <dbReference type="ARBA" id="ARBA00023136"/>
    </source>
</evidence>
<dbReference type="PROSITE" id="PS52016">
    <property type="entry name" value="TONB_DEPENDENT_REC_3"/>
    <property type="match status" value="1"/>
</dbReference>
<proteinExistence type="inferred from homology"/>
<keyword evidence="4 7" id="KW-0812">Transmembrane</keyword>
<dbReference type="InterPro" id="IPR039426">
    <property type="entry name" value="TonB-dep_rcpt-like"/>
</dbReference>
<keyword evidence="6 7" id="KW-0998">Cell outer membrane</keyword>
<name>A0A917MWR9_9BACT</name>
<accession>A0A917MWR9</accession>
<dbReference type="InterPro" id="IPR037066">
    <property type="entry name" value="Plug_dom_sf"/>
</dbReference>
<keyword evidence="2 7" id="KW-0813">Transport</keyword>
<organism evidence="10 11">
    <name type="scientific">Filimonas zeae</name>
    <dbReference type="NCBI Taxonomy" id="1737353"/>
    <lineage>
        <taxon>Bacteria</taxon>
        <taxon>Pseudomonadati</taxon>
        <taxon>Bacteroidota</taxon>
        <taxon>Chitinophagia</taxon>
        <taxon>Chitinophagales</taxon>
        <taxon>Chitinophagaceae</taxon>
        <taxon>Filimonas</taxon>
    </lineage>
</organism>
<dbReference type="InterPro" id="IPR036942">
    <property type="entry name" value="Beta-barrel_TonB_sf"/>
</dbReference>
<feature type="domain" description="TonB-dependent receptor plug" evidence="9">
    <location>
        <begin position="197"/>
        <end position="309"/>
    </location>
</feature>
<dbReference type="EMBL" id="BMIB01000003">
    <property type="protein sequence ID" value="GGH70053.1"/>
    <property type="molecule type" value="Genomic_DNA"/>
</dbReference>
<evidence type="ECO:0000256" key="1">
    <source>
        <dbReference type="ARBA" id="ARBA00004571"/>
    </source>
</evidence>
<keyword evidence="3 7" id="KW-1134">Transmembrane beta strand</keyword>
<protein>
    <recommendedName>
        <fullName evidence="9">TonB-dependent receptor plug domain-containing protein</fullName>
    </recommendedName>
</protein>
<comment type="similarity">
    <text evidence="7">Belongs to the TonB-dependent receptor family.</text>
</comment>
<dbReference type="InterPro" id="IPR012910">
    <property type="entry name" value="Plug_dom"/>
</dbReference>
<dbReference type="Gene3D" id="2.40.170.20">
    <property type="entry name" value="TonB-dependent receptor, beta-barrel domain"/>
    <property type="match status" value="1"/>
</dbReference>
<dbReference type="NCBIfam" id="TIGR04057">
    <property type="entry name" value="SusC_RagA_signa"/>
    <property type="match status" value="1"/>
</dbReference>
<feature type="compositionally biased region" description="Polar residues" evidence="8">
    <location>
        <begin position="1129"/>
        <end position="1145"/>
    </location>
</feature>
<keyword evidence="5 7" id="KW-0472">Membrane</keyword>
<evidence type="ECO:0000259" key="9">
    <source>
        <dbReference type="Pfam" id="PF07715"/>
    </source>
</evidence>
<dbReference type="Pfam" id="PF07715">
    <property type="entry name" value="Plug"/>
    <property type="match status" value="1"/>
</dbReference>
<keyword evidence="11" id="KW-1185">Reference proteome</keyword>
<dbReference type="AlphaFoldDB" id="A0A917MWR9"/>
<dbReference type="Proteomes" id="UP000627292">
    <property type="component" value="Unassembled WGS sequence"/>
</dbReference>
<reference evidence="10" key="2">
    <citation type="submission" date="2020-09" db="EMBL/GenBank/DDBJ databases">
        <authorList>
            <person name="Sun Q."/>
            <person name="Zhou Y."/>
        </authorList>
    </citation>
    <scope>NUCLEOTIDE SEQUENCE</scope>
    <source>
        <strain evidence="10">CGMCC 1.15290</strain>
    </source>
</reference>
<evidence type="ECO:0000313" key="10">
    <source>
        <dbReference type="EMBL" id="GGH70053.1"/>
    </source>
</evidence>
<reference evidence="10" key="1">
    <citation type="journal article" date="2014" name="Int. J. Syst. Evol. Microbiol.">
        <title>Complete genome sequence of Corynebacterium casei LMG S-19264T (=DSM 44701T), isolated from a smear-ripened cheese.</title>
        <authorList>
            <consortium name="US DOE Joint Genome Institute (JGI-PGF)"/>
            <person name="Walter F."/>
            <person name="Albersmeier A."/>
            <person name="Kalinowski J."/>
            <person name="Ruckert C."/>
        </authorList>
    </citation>
    <scope>NUCLEOTIDE SEQUENCE</scope>
    <source>
        <strain evidence="10">CGMCC 1.15290</strain>
    </source>
</reference>
<dbReference type="InterPro" id="IPR023996">
    <property type="entry name" value="TonB-dep_OMP_SusC/RagA"/>
</dbReference>
<comment type="subcellular location">
    <subcellularLocation>
        <location evidence="1 7">Cell outer membrane</location>
        <topology evidence="1 7">Multi-pass membrane protein</topology>
    </subcellularLocation>
</comment>
<dbReference type="InterPro" id="IPR023997">
    <property type="entry name" value="TonB-dep_OMP_SusC/RagA_CS"/>
</dbReference>
<evidence type="ECO:0000256" key="3">
    <source>
        <dbReference type="ARBA" id="ARBA00022452"/>
    </source>
</evidence>
<gene>
    <name evidence="10" type="ORF">GCM10011379_27950</name>
</gene>
<dbReference type="InterPro" id="IPR008969">
    <property type="entry name" value="CarboxyPept-like_regulatory"/>
</dbReference>
<dbReference type="NCBIfam" id="TIGR04056">
    <property type="entry name" value="OMP_RagA_SusC"/>
    <property type="match status" value="1"/>
</dbReference>
<evidence type="ECO:0000256" key="7">
    <source>
        <dbReference type="PROSITE-ProRule" id="PRU01360"/>
    </source>
</evidence>
<dbReference type="Pfam" id="PF13715">
    <property type="entry name" value="CarbopepD_reg_2"/>
    <property type="match status" value="1"/>
</dbReference>